<accession>A0A3S0Q2P5</accession>
<dbReference type="EMBL" id="RXZH01000002">
    <property type="protein sequence ID" value="RTZ16804.1"/>
    <property type="molecule type" value="Genomic_DNA"/>
</dbReference>
<dbReference type="Proteomes" id="UP000268973">
    <property type="component" value="Unassembled WGS sequence"/>
</dbReference>
<comment type="caution">
    <text evidence="2">The sequence shown here is derived from an EMBL/GenBank/DDBJ whole genome shotgun (WGS) entry which is preliminary data.</text>
</comment>
<protein>
    <submittedName>
        <fullName evidence="2">Glycosyltransferase</fullName>
    </submittedName>
</protein>
<gene>
    <name evidence="2" type="ORF">EJ063_08415</name>
</gene>
<dbReference type="Pfam" id="PF00534">
    <property type="entry name" value="Glycos_transf_1"/>
    <property type="match status" value="1"/>
</dbReference>
<reference evidence="2 3" key="1">
    <citation type="submission" date="2018-12" db="EMBL/GenBank/DDBJ databases">
        <title>Vibrio sp. isolated from China Sea.</title>
        <authorList>
            <person name="Li Y."/>
        </authorList>
    </citation>
    <scope>NUCLEOTIDE SEQUENCE [LARGE SCALE GENOMIC DNA]</scope>
    <source>
        <strain evidence="2 3">BEI207</strain>
    </source>
</reference>
<dbReference type="RefSeq" id="WP_126573826.1">
    <property type="nucleotide sequence ID" value="NZ_RXZH01000002.1"/>
</dbReference>
<organism evidence="2 3">
    <name type="scientific">Vibrio aquaticus</name>
    <dbReference type="NCBI Taxonomy" id="2496559"/>
    <lineage>
        <taxon>Bacteria</taxon>
        <taxon>Pseudomonadati</taxon>
        <taxon>Pseudomonadota</taxon>
        <taxon>Gammaproteobacteria</taxon>
        <taxon>Vibrionales</taxon>
        <taxon>Vibrionaceae</taxon>
        <taxon>Vibrio</taxon>
    </lineage>
</organism>
<name>A0A3S0Q2P5_9VIBR</name>
<dbReference type="OrthoDB" id="9802525at2"/>
<dbReference type="CDD" id="cd03801">
    <property type="entry name" value="GT4_PimA-like"/>
    <property type="match status" value="1"/>
</dbReference>
<dbReference type="Gene3D" id="3.40.50.2000">
    <property type="entry name" value="Glycogen Phosphorylase B"/>
    <property type="match status" value="1"/>
</dbReference>
<proteinExistence type="predicted"/>
<keyword evidence="2" id="KW-0808">Transferase</keyword>
<evidence type="ECO:0000313" key="2">
    <source>
        <dbReference type="EMBL" id="RTZ16804.1"/>
    </source>
</evidence>
<keyword evidence="3" id="KW-1185">Reference proteome</keyword>
<dbReference type="InterPro" id="IPR001296">
    <property type="entry name" value="Glyco_trans_1"/>
</dbReference>
<dbReference type="GO" id="GO:0016757">
    <property type="term" value="F:glycosyltransferase activity"/>
    <property type="evidence" value="ECO:0007669"/>
    <property type="project" value="InterPro"/>
</dbReference>
<evidence type="ECO:0000313" key="3">
    <source>
        <dbReference type="Proteomes" id="UP000268973"/>
    </source>
</evidence>
<evidence type="ECO:0000259" key="1">
    <source>
        <dbReference type="Pfam" id="PF00534"/>
    </source>
</evidence>
<dbReference type="AlphaFoldDB" id="A0A3S0Q2P5"/>
<feature type="domain" description="Glycosyl transferase family 1" evidence="1">
    <location>
        <begin position="197"/>
        <end position="354"/>
    </location>
</feature>
<dbReference type="SUPFAM" id="SSF53756">
    <property type="entry name" value="UDP-Glycosyltransferase/glycogen phosphorylase"/>
    <property type="match status" value="1"/>
</dbReference>
<sequence length="395" mass="44238">MAKINKTLVFDPIPFKGGSKIATSDALTCSSTQLHQFVVLSVTPDYWESTDFYAKHDVSVIRLFHSGWLIKHHNGPLYWLNQLTLLVQLFFVLCLQGKITKIVGASGPGIDMPLYLAKRLFSFELIQMIHGNVGCSRSIGYCLTNADSVFYLPSARPSMKTALITYLSSLNNIADTEHIAECYLKSANYQSFVNGIPEHRWPTQSEQSLPIFFWSASLLKWKGLDLFIQAARIASTFKPLAMNICFIRPKQTCLPISEAPINLNRHTQWYDDPSNLDEIRANSNIFVSTSVNEPFGLSILEALAAGMCVILPQDGAFWDQQLEHNVNCIKYQPNDPESLSNALLLAAHDPLLCQLCQTHALDIAKQFKAEYRYMKFAQCLNGAGVTHLVSSLDHS</sequence>